<dbReference type="InterPro" id="IPR029044">
    <property type="entry name" value="Nucleotide-diphossugar_trans"/>
</dbReference>
<dbReference type="GO" id="GO:0016757">
    <property type="term" value="F:glycosyltransferase activity"/>
    <property type="evidence" value="ECO:0007669"/>
    <property type="project" value="UniProtKB-KW"/>
</dbReference>
<evidence type="ECO:0000256" key="2">
    <source>
        <dbReference type="ARBA" id="ARBA00022676"/>
    </source>
</evidence>
<comment type="similarity">
    <text evidence="1">Belongs to the glycosyltransferase 2 family.</text>
</comment>
<evidence type="ECO:0000313" key="5">
    <source>
        <dbReference type="EMBL" id="PRY54578.1"/>
    </source>
</evidence>
<dbReference type="EMBL" id="PVTH01000002">
    <property type="protein sequence ID" value="PRY54578.1"/>
    <property type="molecule type" value="Genomic_DNA"/>
</dbReference>
<evidence type="ECO:0000259" key="4">
    <source>
        <dbReference type="Pfam" id="PF00535"/>
    </source>
</evidence>
<evidence type="ECO:0000256" key="3">
    <source>
        <dbReference type="ARBA" id="ARBA00022679"/>
    </source>
</evidence>
<organism evidence="5 6">
    <name type="scientific">Arcticibacter pallidicorallinus</name>
    <dbReference type="NCBI Taxonomy" id="1259464"/>
    <lineage>
        <taxon>Bacteria</taxon>
        <taxon>Pseudomonadati</taxon>
        <taxon>Bacteroidota</taxon>
        <taxon>Sphingobacteriia</taxon>
        <taxon>Sphingobacteriales</taxon>
        <taxon>Sphingobacteriaceae</taxon>
        <taxon>Arcticibacter</taxon>
    </lineage>
</organism>
<dbReference type="OrthoDB" id="9771846at2"/>
<dbReference type="Pfam" id="PF00535">
    <property type="entry name" value="Glycos_transf_2"/>
    <property type="match status" value="1"/>
</dbReference>
<proteinExistence type="inferred from homology"/>
<evidence type="ECO:0000256" key="1">
    <source>
        <dbReference type="ARBA" id="ARBA00006739"/>
    </source>
</evidence>
<feature type="domain" description="Glycosyltransferase 2-like" evidence="4">
    <location>
        <begin position="5"/>
        <end position="108"/>
    </location>
</feature>
<sequence length="282" mass="31701">MKIAILLTTFNRKQKTLSCLRNLNRQKLAQDTQTDIFITDDNSSDGTAEAVAFHFPEVHLLKGTGSLFWAGGMRSSWNAALSGDYDYYLLLNDDTLLKDDALNTMLQYNMRAIADDRLPAICIGSTCDHEGNITYGGKALTSKYSLQGKFIFSEEEFMPCDLGNANIMLVPAIAVKRIGILSSAFTHGIADYDYTLKAKKAGIDVLVAPGFLGTCIHDHDKNWKSTKVRLKERIAFLKSPKGLAYSEYLSFIRYHFPFSYPAAFSKLWLKTLFPVLWDTFKK</sequence>
<dbReference type="SUPFAM" id="SSF53448">
    <property type="entry name" value="Nucleotide-diphospho-sugar transferases"/>
    <property type="match status" value="1"/>
</dbReference>
<reference evidence="5 6" key="1">
    <citation type="submission" date="2018-03" db="EMBL/GenBank/DDBJ databases">
        <title>Genomic Encyclopedia of Type Strains, Phase III (KMG-III): the genomes of soil and plant-associated and newly described type strains.</title>
        <authorList>
            <person name="Whitman W."/>
        </authorList>
    </citation>
    <scope>NUCLEOTIDE SEQUENCE [LARGE SCALE GENOMIC DNA]</scope>
    <source>
        <strain evidence="5 6">CGMCC 1.9313</strain>
    </source>
</reference>
<name>A0A2T0U9N5_9SPHI</name>
<accession>A0A2T0U9N5</accession>
<dbReference type="RefSeq" id="WP_106291887.1">
    <property type="nucleotide sequence ID" value="NZ_PVTH01000002.1"/>
</dbReference>
<keyword evidence="3 5" id="KW-0808">Transferase</keyword>
<keyword evidence="2" id="KW-0328">Glycosyltransferase</keyword>
<dbReference type="Proteomes" id="UP000238034">
    <property type="component" value="Unassembled WGS sequence"/>
</dbReference>
<keyword evidence="6" id="KW-1185">Reference proteome</keyword>
<comment type="caution">
    <text evidence="5">The sequence shown here is derived from an EMBL/GenBank/DDBJ whole genome shotgun (WGS) entry which is preliminary data.</text>
</comment>
<dbReference type="InterPro" id="IPR001173">
    <property type="entry name" value="Glyco_trans_2-like"/>
</dbReference>
<gene>
    <name evidence="5" type="ORF">B0I27_102347</name>
</gene>
<dbReference type="PANTHER" id="PTHR43179">
    <property type="entry name" value="RHAMNOSYLTRANSFERASE WBBL"/>
    <property type="match status" value="1"/>
</dbReference>
<protein>
    <submittedName>
        <fullName evidence="5">GT2 family glycosyltransferase</fullName>
    </submittedName>
</protein>
<dbReference type="AlphaFoldDB" id="A0A2T0U9N5"/>
<evidence type="ECO:0000313" key="6">
    <source>
        <dbReference type="Proteomes" id="UP000238034"/>
    </source>
</evidence>
<dbReference type="Gene3D" id="3.90.550.10">
    <property type="entry name" value="Spore Coat Polysaccharide Biosynthesis Protein SpsA, Chain A"/>
    <property type="match status" value="1"/>
</dbReference>
<dbReference type="PANTHER" id="PTHR43179:SF12">
    <property type="entry name" value="GALACTOFURANOSYLTRANSFERASE GLFT2"/>
    <property type="match status" value="1"/>
</dbReference>